<feature type="transmembrane region" description="Helical" evidence="7">
    <location>
        <begin position="6"/>
        <end position="22"/>
    </location>
</feature>
<dbReference type="Proteomes" id="UP000662821">
    <property type="component" value="Chromosome"/>
</dbReference>
<evidence type="ECO:0000256" key="5">
    <source>
        <dbReference type="ARBA" id="ARBA00022989"/>
    </source>
</evidence>
<protein>
    <submittedName>
        <fullName evidence="9">Trimeric intracellular cation channel family protein</fullName>
    </submittedName>
</protein>
<evidence type="ECO:0000259" key="8">
    <source>
        <dbReference type="Pfam" id="PF03458"/>
    </source>
</evidence>
<dbReference type="Pfam" id="PF03458">
    <property type="entry name" value="Gly_transporter"/>
    <property type="match status" value="2"/>
</dbReference>
<gene>
    <name evidence="9" type="ORF">J3P46_27035</name>
</gene>
<evidence type="ECO:0000256" key="7">
    <source>
        <dbReference type="SAM" id="Phobius"/>
    </source>
</evidence>
<accession>A0AAJ4MSC2</accession>
<keyword evidence="4 7" id="KW-0812">Transmembrane</keyword>
<feature type="transmembrane region" description="Helical" evidence="7">
    <location>
        <begin position="172"/>
        <end position="193"/>
    </location>
</feature>
<feature type="transmembrane region" description="Helical" evidence="7">
    <location>
        <begin position="89"/>
        <end position="109"/>
    </location>
</feature>
<dbReference type="RefSeq" id="WP_151097280.1">
    <property type="nucleotide sequence ID" value="NZ_CP071520.1"/>
</dbReference>
<evidence type="ECO:0000313" key="9">
    <source>
        <dbReference type="EMBL" id="QSX96224.1"/>
    </source>
</evidence>
<feature type="transmembrane region" description="Helical" evidence="7">
    <location>
        <begin position="148"/>
        <end position="166"/>
    </location>
</feature>
<feature type="transmembrane region" description="Helical" evidence="7">
    <location>
        <begin position="29"/>
        <end position="52"/>
    </location>
</feature>
<feature type="transmembrane region" description="Helical" evidence="7">
    <location>
        <begin position="115"/>
        <end position="136"/>
    </location>
</feature>
<keyword evidence="6 7" id="KW-0472">Membrane</keyword>
<evidence type="ECO:0000256" key="3">
    <source>
        <dbReference type="ARBA" id="ARBA00022475"/>
    </source>
</evidence>
<dbReference type="AlphaFoldDB" id="A0AAJ4MSC2"/>
<dbReference type="EMBL" id="CP071520">
    <property type="protein sequence ID" value="QSX96224.1"/>
    <property type="molecule type" value="Genomic_DNA"/>
</dbReference>
<name>A0AAJ4MSC2_9BURK</name>
<reference evidence="9 10" key="1">
    <citation type="submission" date="2021-03" db="EMBL/GenBank/DDBJ databases">
        <title>Draft genome sequence of Janthinobacterium sp. strain PLB02 isolated from infected primmorphs (Lubomirskia baicalensis).</title>
        <authorList>
            <person name="Chernogor L.I."/>
            <person name="Belikov S.I."/>
            <person name="Petrushin I.S."/>
        </authorList>
    </citation>
    <scope>NUCLEOTIDE SEQUENCE [LARGE SCALE GENOMIC DNA]</scope>
    <source>
        <strain evidence="9 10">PLB02</strain>
    </source>
</reference>
<evidence type="ECO:0000256" key="6">
    <source>
        <dbReference type="ARBA" id="ARBA00023136"/>
    </source>
</evidence>
<evidence type="ECO:0000256" key="2">
    <source>
        <dbReference type="ARBA" id="ARBA00008193"/>
    </source>
</evidence>
<evidence type="ECO:0000256" key="4">
    <source>
        <dbReference type="ARBA" id="ARBA00022692"/>
    </source>
</evidence>
<feature type="domain" description="Glycine transporter" evidence="8">
    <location>
        <begin position="5"/>
        <end position="79"/>
    </location>
</feature>
<dbReference type="GO" id="GO:0005886">
    <property type="term" value="C:plasma membrane"/>
    <property type="evidence" value="ECO:0007669"/>
    <property type="project" value="UniProtKB-SubCell"/>
</dbReference>
<keyword evidence="3" id="KW-1003">Cell membrane</keyword>
<dbReference type="PANTHER" id="PTHR30506:SF3">
    <property type="entry name" value="UPF0126 INNER MEMBRANE PROTEIN YADS-RELATED"/>
    <property type="match status" value="1"/>
</dbReference>
<evidence type="ECO:0000313" key="10">
    <source>
        <dbReference type="Proteomes" id="UP000662821"/>
    </source>
</evidence>
<comment type="subcellular location">
    <subcellularLocation>
        <location evidence="1">Cell membrane</location>
        <topology evidence="1">Multi-pass membrane protein</topology>
    </subcellularLocation>
</comment>
<feature type="domain" description="Glycine transporter" evidence="8">
    <location>
        <begin position="91"/>
        <end position="163"/>
    </location>
</feature>
<feature type="transmembrane region" description="Helical" evidence="7">
    <location>
        <begin position="64"/>
        <end position="82"/>
    </location>
</feature>
<dbReference type="InterPro" id="IPR005115">
    <property type="entry name" value="Gly_transporter"/>
</dbReference>
<sequence length="207" mass="22477">MLLYTLYLVAIVAEAMSGAIMGMRRGMDLFGICMIGTVTALGGGTVRDVLLGHYPLGWIAHPEYLLFTIGAAVVTAFVARYLHHLRAIFLLVDGLGLVAFCVIGCDIAMSAKMHPAIVVLAGMITGVFGGLLRDILCNQIPLVLQREVYATVALFTGSLYVGLLYFKVDSSVAQLASIGAGFLFRFLALHFEWRLPNFNGDRIRGFE</sequence>
<proteinExistence type="inferred from homology"/>
<organism evidence="9 10">
    <name type="scientific">Janthinobacterium lividum</name>
    <dbReference type="NCBI Taxonomy" id="29581"/>
    <lineage>
        <taxon>Bacteria</taxon>
        <taxon>Pseudomonadati</taxon>
        <taxon>Pseudomonadota</taxon>
        <taxon>Betaproteobacteria</taxon>
        <taxon>Burkholderiales</taxon>
        <taxon>Oxalobacteraceae</taxon>
        <taxon>Janthinobacterium</taxon>
    </lineage>
</organism>
<evidence type="ECO:0000256" key="1">
    <source>
        <dbReference type="ARBA" id="ARBA00004651"/>
    </source>
</evidence>
<keyword evidence="5 7" id="KW-1133">Transmembrane helix</keyword>
<comment type="similarity">
    <text evidence="2">Belongs to the UPF0126 family.</text>
</comment>
<dbReference type="PANTHER" id="PTHR30506">
    <property type="entry name" value="INNER MEMBRANE PROTEIN"/>
    <property type="match status" value="1"/>
</dbReference>